<evidence type="ECO:0000256" key="1">
    <source>
        <dbReference type="SAM" id="MobiDB-lite"/>
    </source>
</evidence>
<dbReference type="Proteomes" id="UP001345013">
    <property type="component" value="Unassembled WGS sequence"/>
</dbReference>
<protein>
    <submittedName>
        <fullName evidence="2">Uncharacterized protein</fullName>
    </submittedName>
</protein>
<accession>A0ABR0KQL9</accession>
<sequence>MPFISEAPLSPPDSVLRKSSRTPKPARHGDGTKVGPLKVTKRTTPPKSAKSEPLLKLVLKLVFKKGHEKACTDPPTPPPNEIVALLDYNSVLPEKPASKKRKSTSTQLKAGASRKRAKTQAQANANEAQPRLETELITYDLTPANPTHGLDALFLAGELRKQQEAAQECYSENLMCRRFLNKRMKDLHETRDLVTNDKELALLQSNLSTVEDGLRRYPRHHLLRHDKEDWSSVPEAGCVAVEQASQVAVRL</sequence>
<gene>
    <name evidence="2" type="ORF">LTR24_000027</name>
</gene>
<reference evidence="2 3" key="1">
    <citation type="submission" date="2023-08" db="EMBL/GenBank/DDBJ databases">
        <title>Black Yeasts Isolated from many extreme environments.</title>
        <authorList>
            <person name="Coleine C."/>
            <person name="Stajich J.E."/>
            <person name="Selbmann L."/>
        </authorList>
    </citation>
    <scope>NUCLEOTIDE SEQUENCE [LARGE SCALE GENOMIC DNA]</scope>
    <source>
        <strain evidence="2 3">CCFEE 5885</strain>
    </source>
</reference>
<keyword evidence="3" id="KW-1185">Reference proteome</keyword>
<feature type="region of interest" description="Disordered" evidence="1">
    <location>
        <begin position="93"/>
        <end position="128"/>
    </location>
</feature>
<evidence type="ECO:0000313" key="3">
    <source>
        <dbReference type="Proteomes" id="UP001345013"/>
    </source>
</evidence>
<dbReference type="EMBL" id="JAVRRG010000001">
    <property type="protein sequence ID" value="KAK5102468.1"/>
    <property type="molecule type" value="Genomic_DNA"/>
</dbReference>
<organism evidence="2 3">
    <name type="scientific">Lithohypha guttulata</name>
    <dbReference type="NCBI Taxonomy" id="1690604"/>
    <lineage>
        <taxon>Eukaryota</taxon>
        <taxon>Fungi</taxon>
        <taxon>Dikarya</taxon>
        <taxon>Ascomycota</taxon>
        <taxon>Pezizomycotina</taxon>
        <taxon>Eurotiomycetes</taxon>
        <taxon>Chaetothyriomycetidae</taxon>
        <taxon>Chaetothyriales</taxon>
        <taxon>Trichomeriaceae</taxon>
        <taxon>Lithohypha</taxon>
    </lineage>
</organism>
<evidence type="ECO:0000313" key="2">
    <source>
        <dbReference type="EMBL" id="KAK5102468.1"/>
    </source>
</evidence>
<feature type="region of interest" description="Disordered" evidence="1">
    <location>
        <begin position="1"/>
        <end position="52"/>
    </location>
</feature>
<comment type="caution">
    <text evidence="2">The sequence shown here is derived from an EMBL/GenBank/DDBJ whole genome shotgun (WGS) entry which is preliminary data.</text>
</comment>
<name>A0ABR0KQL9_9EURO</name>
<proteinExistence type="predicted"/>